<protein>
    <recommendedName>
        <fullName evidence="3">Tick transposon</fullName>
    </recommendedName>
</protein>
<dbReference type="AlphaFoldDB" id="A0A9J6EIT8"/>
<comment type="caution">
    <text evidence="1">The sequence shown here is derived from an EMBL/GenBank/DDBJ whole genome shotgun (WGS) entry which is preliminary data.</text>
</comment>
<keyword evidence="2" id="KW-1185">Reference proteome</keyword>
<gene>
    <name evidence="1" type="ORF">HPB51_021955</name>
</gene>
<dbReference type="Proteomes" id="UP000821866">
    <property type="component" value="Chromosome 2"/>
</dbReference>
<reference evidence="1" key="2">
    <citation type="submission" date="2021-09" db="EMBL/GenBank/DDBJ databases">
        <authorList>
            <person name="Jia N."/>
            <person name="Wang J."/>
            <person name="Shi W."/>
            <person name="Du L."/>
            <person name="Sun Y."/>
            <person name="Zhan W."/>
            <person name="Jiang J."/>
            <person name="Wang Q."/>
            <person name="Zhang B."/>
            <person name="Ji P."/>
            <person name="Sakyi L.B."/>
            <person name="Cui X."/>
            <person name="Yuan T."/>
            <person name="Jiang B."/>
            <person name="Yang W."/>
            <person name="Lam T.T.-Y."/>
            <person name="Chang Q."/>
            <person name="Ding S."/>
            <person name="Wang X."/>
            <person name="Zhu J."/>
            <person name="Ruan X."/>
            <person name="Zhao L."/>
            <person name="Wei J."/>
            <person name="Que T."/>
            <person name="Du C."/>
            <person name="Cheng J."/>
            <person name="Dai P."/>
            <person name="Han X."/>
            <person name="Huang E."/>
            <person name="Gao Y."/>
            <person name="Liu J."/>
            <person name="Shao H."/>
            <person name="Ye R."/>
            <person name="Li L."/>
            <person name="Wei W."/>
            <person name="Wang X."/>
            <person name="Wang C."/>
            <person name="Huo Q."/>
            <person name="Li W."/>
            <person name="Guo W."/>
            <person name="Chen H."/>
            <person name="Chen S."/>
            <person name="Zhou L."/>
            <person name="Zhou L."/>
            <person name="Ni X."/>
            <person name="Tian J."/>
            <person name="Zhou Y."/>
            <person name="Sheng Y."/>
            <person name="Liu T."/>
            <person name="Pan Y."/>
            <person name="Xia L."/>
            <person name="Li J."/>
            <person name="Zhao F."/>
            <person name="Cao W."/>
        </authorList>
    </citation>
    <scope>NUCLEOTIDE SEQUENCE</scope>
    <source>
        <strain evidence="1">Rmic-2018</strain>
        <tissue evidence="1">Larvae</tissue>
    </source>
</reference>
<evidence type="ECO:0000313" key="2">
    <source>
        <dbReference type="Proteomes" id="UP000821866"/>
    </source>
</evidence>
<proteinExistence type="predicted"/>
<evidence type="ECO:0008006" key="3">
    <source>
        <dbReference type="Google" id="ProtNLM"/>
    </source>
</evidence>
<reference evidence="1" key="1">
    <citation type="journal article" date="2020" name="Cell">
        <title>Large-Scale Comparative Analyses of Tick Genomes Elucidate Their Genetic Diversity and Vector Capacities.</title>
        <authorList>
            <consortium name="Tick Genome and Microbiome Consortium (TIGMIC)"/>
            <person name="Jia N."/>
            <person name="Wang J."/>
            <person name="Shi W."/>
            <person name="Du L."/>
            <person name="Sun Y."/>
            <person name="Zhan W."/>
            <person name="Jiang J.F."/>
            <person name="Wang Q."/>
            <person name="Zhang B."/>
            <person name="Ji P."/>
            <person name="Bell-Sakyi L."/>
            <person name="Cui X.M."/>
            <person name="Yuan T.T."/>
            <person name="Jiang B.G."/>
            <person name="Yang W.F."/>
            <person name="Lam T.T."/>
            <person name="Chang Q.C."/>
            <person name="Ding S.J."/>
            <person name="Wang X.J."/>
            <person name="Zhu J.G."/>
            <person name="Ruan X.D."/>
            <person name="Zhao L."/>
            <person name="Wei J.T."/>
            <person name="Ye R.Z."/>
            <person name="Que T.C."/>
            <person name="Du C.H."/>
            <person name="Zhou Y.H."/>
            <person name="Cheng J.X."/>
            <person name="Dai P.F."/>
            <person name="Guo W.B."/>
            <person name="Han X.H."/>
            <person name="Huang E.J."/>
            <person name="Li L.F."/>
            <person name="Wei W."/>
            <person name="Gao Y.C."/>
            <person name="Liu J.Z."/>
            <person name="Shao H.Z."/>
            <person name="Wang X."/>
            <person name="Wang C.C."/>
            <person name="Yang T.C."/>
            <person name="Huo Q.B."/>
            <person name="Li W."/>
            <person name="Chen H.Y."/>
            <person name="Chen S.E."/>
            <person name="Zhou L.G."/>
            <person name="Ni X.B."/>
            <person name="Tian J.H."/>
            <person name="Sheng Y."/>
            <person name="Liu T."/>
            <person name="Pan Y.S."/>
            <person name="Xia L.Y."/>
            <person name="Li J."/>
            <person name="Zhao F."/>
            <person name="Cao W.C."/>
        </authorList>
    </citation>
    <scope>NUCLEOTIDE SEQUENCE</scope>
    <source>
        <strain evidence="1">Rmic-2018</strain>
    </source>
</reference>
<sequence length="192" mass="21440">MASTECEWGRAVQEQVREEENKQWWKAVRSKATLMVYQSCKNEIEKQRMYDNNGGSGLPFEARAGALRTLVYRDRFDKNTDDMSAMWRVCGQEEETIPHLVLRCTCLGPRQREGTTLPETLGFVYNDDPGPATGDGAAGTVNAYGSTHHQNMAGAVVVLDAAVVIEDVQIWGCVCLWSVFVYLLSSDKFFSG</sequence>
<evidence type="ECO:0000313" key="1">
    <source>
        <dbReference type="EMBL" id="KAH8034242.1"/>
    </source>
</evidence>
<accession>A0A9J6EIT8</accession>
<dbReference type="EMBL" id="JABSTU010000004">
    <property type="protein sequence ID" value="KAH8034242.1"/>
    <property type="molecule type" value="Genomic_DNA"/>
</dbReference>
<name>A0A9J6EIT8_RHIMP</name>
<organism evidence="1 2">
    <name type="scientific">Rhipicephalus microplus</name>
    <name type="common">Cattle tick</name>
    <name type="synonym">Boophilus microplus</name>
    <dbReference type="NCBI Taxonomy" id="6941"/>
    <lineage>
        <taxon>Eukaryota</taxon>
        <taxon>Metazoa</taxon>
        <taxon>Ecdysozoa</taxon>
        <taxon>Arthropoda</taxon>
        <taxon>Chelicerata</taxon>
        <taxon>Arachnida</taxon>
        <taxon>Acari</taxon>
        <taxon>Parasitiformes</taxon>
        <taxon>Ixodida</taxon>
        <taxon>Ixodoidea</taxon>
        <taxon>Ixodidae</taxon>
        <taxon>Rhipicephalinae</taxon>
        <taxon>Rhipicephalus</taxon>
        <taxon>Boophilus</taxon>
    </lineage>
</organism>